<dbReference type="Gene3D" id="1.10.10.10">
    <property type="entry name" value="Winged helix-like DNA-binding domain superfamily/Winged helix DNA-binding domain"/>
    <property type="match status" value="1"/>
</dbReference>
<dbReference type="InterPro" id="IPR036388">
    <property type="entry name" value="WH-like_DNA-bd_sf"/>
</dbReference>
<sequence length="185" mass="20215">MNVHEALTDADLVPGARTDHELFTLVYRTLAPAVVGYLAGRGIDDPEALAQDVFLAVLPRVASIQGGAAGVRTFVFSVAHARVVDHYRRSERRPRTVDYDPLLDSREAGSAESEALVAAGQTDAELLIGRLAGDQRDVLMLRIVAELSIDEVAAVLKKTPGAVKQLQRRALKALREHVSEEEWIR</sequence>
<keyword evidence="2" id="KW-0805">Transcription regulation</keyword>
<dbReference type="Proteomes" id="UP001422074">
    <property type="component" value="Unassembled WGS sequence"/>
</dbReference>
<dbReference type="InterPro" id="IPR014284">
    <property type="entry name" value="RNA_pol_sigma-70_dom"/>
</dbReference>
<evidence type="ECO:0000256" key="1">
    <source>
        <dbReference type="ARBA" id="ARBA00010641"/>
    </source>
</evidence>
<evidence type="ECO:0000313" key="6">
    <source>
        <dbReference type="EMBL" id="MEN2743942.1"/>
    </source>
</evidence>
<keyword evidence="4" id="KW-0804">Transcription</keyword>
<dbReference type="InterPro" id="IPR007630">
    <property type="entry name" value="RNA_pol_sigma70_r4"/>
</dbReference>
<dbReference type="Pfam" id="PF04545">
    <property type="entry name" value="Sigma70_r4"/>
    <property type="match status" value="1"/>
</dbReference>
<feature type="domain" description="RNA polymerase sigma-70 region 4" evidence="5">
    <location>
        <begin position="128"/>
        <end position="176"/>
    </location>
</feature>
<name>A0ABU9WYL2_9MICC</name>
<dbReference type="InterPro" id="IPR013324">
    <property type="entry name" value="RNA_pol_sigma_r3/r4-like"/>
</dbReference>
<comment type="similarity">
    <text evidence="1">Belongs to the sigma-70 factor family. ECF subfamily.</text>
</comment>
<protein>
    <submittedName>
        <fullName evidence="6">RNA polymerase sigma factor</fullName>
    </submittedName>
</protein>
<evidence type="ECO:0000259" key="5">
    <source>
        <dbReference type="Pfam" id="PF04545"/>
    </source>
</evidence>
<dbReference type="PANTHER" id="PTHR43133">
    <property type="entry name" value="RNA POLYMERASE ECF-TYPE SIGMA FACTO"/>
    <property type="match status" value="1"/>
</dbReference>
<dbReference type="InterPro" id="IPR013325">
    <property type="entry name" value="RNA_pol_sigma_r2"/>
</dbReference>
<comment type="caution">
    <text evidence="6">The sequence shown here is derived from an EMBL/GenBank/DDBJ whole genome shotgun (WGS) entry which is preliminary data.</text>
</comment>
<accession>A0ABU9WYL2</accession>
<dbReference type="SUPFAM" id="SSF88946">
    <property type="entry name" value="Sigma2 domain of RNA polymerase sigma factors"/>
    <property type="match status" value="1"/>
</dbReference>
<evidence type="ECO:0000256" key="2">
    <source>
        <dbReference type="ARBA" id="ARBA00023015"/>
    </source>
</evidence>
<keyword evidence="7" id="KW-1185">Reference proteome</keyword>
<dbReference type="CDD" id="cd06171">
    <property type="entry name" value="Sigma70_r4"/>
    <property type="match status" value="1"/>
</dbReference>
<dbReference type="PANTHER" id="PTHR43133:SF57">
    <property type="entry name" value="RNA POLYMERASE SIGMA-70 FACTOR"/>
    <property type="match status" value="1"/>
</dbReference>
<dbReference type="NCBIfam" id="TIGR02937">
    <property type="entry name" value="sigma70-ECF"/>
    <property type="match status" value="1"/>
</dbReference>
<evidence type="ECO:0000313" key="7">
    <source>
        <dbReference type="Proteomes" id="UP001422074"/>
    </source>
</evidence>
<organism evidence="6 7">
    <name type="scientific">Sinomonas halotolerans</name>
    <dbReference type="NCBI Taxonomy" id="1644133"/>
    <lineage>
        <taxon>Bacteria</taxon>
        <taxon>Bacillati</taxon>
        <taxon>Actinomycetota</taxon>
        <taxon>Actinomycetes</taxon>
        <taxon>Micrococcales</taxon>
        <taxon>Micrococcaceae</taxon>
        <taxon>Sinomonas</taxon>
    </lineage>
</organism>
<dbReference type="SUPFAM" id="SSF88659">
    <property type="entry name" value="Sigma3 and sigma4 domains of RNA polymerase sigma factors"/>
    <property type="match status" value="1"/>
</dbReference>
<keyword evidence="3" id="KW-0731">Sigma factor</keyword>
<dbReference type="Gene3D" id="1.10.1740.10">
    <property type="match status" value="1"/>
</dbReference>
<gene>
    <name evidence="6" type="ORF">ABCQ75_05245</name>
</gene>
<evidence type="ECO:0000256" key="3">
    <source>
        <dbReference type="ARBA" id="ARBA00023082"/>
    </source>
</evidence>
<dbReference type="RefSeq" id="WP_345883588.1">
    <property type="nucleotide sequence ID" value="NZ_JBDFRB010000003.1"/>
</dbReference>
<evidence type="ECO:0000256" key="4">
    <source>
        <dbReference type="ARBA" id="ARBA00023163"/>
    </source>
</evidence>
<dbReference type="EMBL" id="JBDFRB010000003">
    <property type="protein sequence ID" value="MEN2743942.1"/>
    <property type="molecule type" value="Genomic_DNA"/>
</dbReference>
<reference evidence="6 7" key="1">
    <citation type="submission" date="2024-05" db="EMBL/GenBank/DDBJ databases">
        <title>Sinomonas sp. nov., isolated from a waste landfill.</title>
        <authorList>
            <person name="Zhao Y."/>
        </authorList>
    </citation>
    <scope>NUCLEOTIDE SEQUENCE [LARGE SCALE GENOMIC DNA]</scope>
    <source>
        <strain evidence="6 7">CCTCC AB2014300</strain>
    </source>
</reference>
<dbReference type="InterPro" id="IPR039425">
    <property type="entry name" value="RNA_pol_sigma-70-like"/>
</dbReference>
<proteinExistence type="inferred from homology"/>